<dbReference type="AlphaFoldDB" id="A0A918YPY5"/>
<proteinExistence type="predicted"/>
<dbReference type="Proteomes" id="UP000655443">
    <property type="component" value="Unassembled WGS sequence"/>
</dbReference>
<keyword evidence="2" id="KW-1185">Reference proteome</keyword>
<protein>
    <submittedName>
        <fullName evidence="1">Uncharacterized protein</fullName>
    </submittedName>
</protein>
<dbReference type="EMBL" id="BMVG01000033">
    <property type="protein sequence ID" value="GHE12326.1"/>
    <property type="molecule type" value="Genomic_DNA"/>
</dbReference>
<evidence type="ECO:0000313" key="1">
    <source>
        <dbReference type="EMBL" id="GHE12326.1"/>
    </source>
</evidence>
<name>A0A918YPY5_9ACTN</name>
<reference evidence="1" key="1">
    <citation type="journal article" date="2014" name="Int. J. Syst. Evol. Microbiol.">
        <title>Complete genome sequence of Corynebacterium casei LMG S-19264T (=DSM 44701T), isolated from a smear-ripened cheese.</title>
        <authorList>
            <consortium name="US DOE Joint Genome Institute (JGI-PGF)"/>
            <person name="Walter F."/>
            <person name="Albersmeier A."/>
            <person name="Kalinowski J."/>
            <person name="Ruckert C."/>
        </authorList>
    </citation>
    <scope>NUCLEOTIDE SEQUENCE</scope>
    <source>
        <strain evidence="1">JCM 4714</strain>
    </source>
</reference>
<comment type="caution">
    <text evidence="1">The sequence shown here is derived from an EMBL/GenBank/DDBJ whole genome shotgun (WGS) entry which is preliminary data.</text>
</comment>
<reference evidence="1" key="2">
    <citation type="submission" date="2020-09" db="EMBL/GenBank/DDBJ databases">
        <authorList>
            <person name="Sun Q."/>
            <person name="Ohkuma M."/>
        </authorList>
    </citation>
    <scope>NUCLEOTIDE SEQUENCE</scope>
    <source>
        <strain evidence="1">JCM 4714</strain>
    </source>
</reference>
<sequence>MATWTWSARALELTWQGTHITDQLADLVTQIAVINAFNRRNVITQQPAGDYEAGMLTKFH</sequence>
<gene>
    <name evidence="1" type="ORF">GCM10010339_75220</name>
</gene>
<organism evidence="1 2">
    <name type="scientific">Streptomyces alanosinicus</name>
    <dbReference type="NCBI Taxonomy" id="68171"/>
    <lineage>
        <taxon>Bacteria</taxon>
        <taxon>Bacillati</taxon>
        <taxon>Actinomycetota</taxon>
        <taxon>Actinomycetes</taxon>
        <taxon>Kitasatosporales</taxon>
        <taxon>Streptomycetaceae</taxon>
        <taxon>Streptomyces</taxon>
    </lineage>
</organism>
<dbReference type="RefSeq" id="WP_373310968.1">
    <property type="nucleotide sequence ID" value="NZ_BMVG01000033.1"/>
</dbReference>
<evidence type="ECO:0000313" key="2">
    <source>
        <dbReference type="Proteomes" id="UP000655443"/>
    </source>
</evidence>
<accession>A0A918YPY5</accession>